<reference evidence="2" key="1">
    <citation type="journal article" date="2022" name="Mol. Ecol. Resour.">
        <title>The genomes of chicory, endive, great burdock and yacon provide insights into Asteraceae palaeo-polyploidization history and plant inulin production.</title>
        <authorList>
            <person name="Fan W."/>
            <person name="Wang S."/>
            <person name="Wang H."/>
            <person name="Wang A."/>
            <person name="Jiang F."/>
            <person name="Liu H."/>
            <person name="Zhao H."/>
            <person name="Xu D."/>
            <person name="Zhang Y."/>
        </authorList>
    </citation>
    <scope>NUCLEOTIDE SEQUENCE [LARGE SCALE GENOMIC DNA]</scope>
    <source>
        <strain evidence="2">cv. Punajuju</strain>
    </source>
</reference>
<reference evidence="1 2" key="2">
    <citation type="journal article" date="2022" name="Mol. Ecol. Resour.">
        <title>The genomes of chicory, endive, great burdock and yacon provide insights into Asteraceae paleo-polyploidization history and plant inulin production.</title>
        <authorList>
            <person name="Fan W."/>
            <person name="Wang S."/>
            <person name="Wang H."/>
            <person name="Wang A."/>
            <person name="Jiang F."/>
            <person name="Liu H."/>
            <person name="Zhao H."/>
            <person name="Xu D."/>
            <person name="Zhang Y."/>
        </authorList>
    </citation>
    <scope>NUCLEOTIDE SEQUENCE [LARGE SCALE GENOMIC DNA]</scope>
    <source>
        <strain evidence="2">cv. Punajuju</strain>
        <tissue evidence="1">Leaves</tissue>
    </source>
</reference>
<evidence type="ECO:0000313" key="1">
    <source>
        <dbReference type="EMBL" id="KAI3699245.1"/>
    </source>
</evidence>
<name>A0ACB8ZNJ7_CICIN</name>
<gene>
    <name evidence="1" type="ORF">L2E82_43418</name>
</gene>
<dbReference type="EMBL" id="CM042016">
    <property type="protein sequence ID" value="KAI3699245.1"/>
    <property type="molecule type" value="Genomic_DNA"/>
</dbReference>
<protein>
    <submittedName>
        <fullName evidence="1">Uncharacterized protein</fullName>
    </submittedName>
</protein>
<comment type="caution">
    <text evidence="1">The sequence shown here is derived from an EMBL/GenBank/DDBJ whole genome shotgun (WGS) entry which is preliminary data.</text>
</comment>
<organism evidence="1 2">
    <name type="scientific">Cichorium intybus</name>
    <name type="common">Chicory</name>
    <dbReference type="NCBI Taxonomy" id="13427"/>
    <lineage>
        <taxon>Eukaryota</taxon>
        <taxon>Viridiplantae</taxon>
        <taxon>Streptophyta</taxon>
        <taxon>Embryophyta</taxon>
        <taxon>Tracheophyta</taxon>
        <taxon>Spermatophyta</taxon>
        <taxon>Magnoliopsida</taxon>
        <taxon>eudicotyledons</taxon>
        <taxon>Gunneridae</taxon>
        <taxon>Pentapetalae</taxon>
        <taxon>asterids</taxon>
        <taxon>campanulids</taxon>
        <taxon>Asterales</taxon>
        <taxon>Asteraceae</taxon>
        <taxon>Cichorioideae</taxon>
        <taxon>Cichorieae</taxon>
        <taxon>Cichoriinae</taxon>
        <taxon>Cichorium</taxon>
    </lineage>
</organism>
<keyword evidence="2" id="KW-1185">Reference proteome</keyword>
<accession>A0ACB8ZNJ7</accession>
<sequence length="181" mass="19897">MRKSNQEIRRQFRVFPARTAAADGDGTPRIDSSLPYCHLFLEHFSSILELTVIFISDNTQPVFIKTLAGDWIASAYVSGNGGIDTGVMEAGDGGGWHKTQKMVAIVILSLLAFLRQDTISQVLPWLDLDFNLPFSDKRILQQLGVGIQVAFEPVSTYTDSIYYYGLSSSSPEVHGVACGSF</sequence>
<proteinExistence type="predicted"/>
<evidence type="ECO:0000313" key="2">
    <source>
        <dbReference type="Proteomes" id="UP001055811"/>
    </source>
</evidence>
<dbReference type="Proteomes" id="UP001055811">
    <property type="component" value="Linkage Group LG08"/>
</dbReference>